<feature type="transmembrane region" description="Helical" evidence="8">
    <location>
        <begin position="76"/>
        <end position="102"/>
    </location>
</feature>
<dbReference type="EMBL" id="CP002994">
    <property type="protein sequence ID" value="AEM85459.1"/>
    <property type="molecule type" value="Genomic_DNA"/>
</dbReference>
<comment type="similarity">
    <text evidence="2">Belongs to the binding-protein-dependent transport system permease family. CysTW subfamily.</text>
</comment>
<keyword evidence="5 8" id="KW-0812">Transmembrane</keyword>
<evidence type="ECO:0000259" key="9">
    <source>
        <dbReference type="PROSITE" id="PS50928"/>
    </source>
</evidence>
<evidence type="ECO:0000256" key="3">
    <source>
        <dbReference type="ARBA" id="ARBA00022448"/>
    </source>
</evidence>
<dbReference type="SUPFAM" id="SSF53850">
    <property type="entry name" value="Periplasmic binding protein-like II"/>
    <property type="match status" value="1"/>
</dbReference>
<evidence type="ECO:0000256" key="1">
    <source>
        <dbReference type="ARBA" id="ARBA00004651"/>
    </source>
</evidence>
<name>G2NVB7_STRV4</name>
<evidence type="ECO:0000256" key="8">
    <source>
        <dbReference type="RuleBase" id="RU363032"/>
    </source>
</evidence>
<accession>G2NVB7</accession>
<keyword evidence="4" id="KW-1003">Cell membrane</keyword>
<dbReference type="InterPro" id="IPR035906">
    <property type="entry name" value="MetI-like_sf"/>
</dbReference>
<evidence type="ECO:0000256" key="6">
    <source>
        <dbReference type="ARBA" id="ARBA00022989"/>
    </source>
</evidence>
<protein>
    <submittedName>
        <fullName evidence="10">ABC-type transporter, integral membrane subunit</fullName>
    </submittedName>
</protein>
<dbReference type="HOGENOM" id="CLU_620996_0_0_11"/>
<dbReference type="PANTHER" id="PTHR42929:SF1">
    <property type="entry name" value="INNER MEMBRANE ABC TRANSPORTER PERMEASE PROTEIN YDCU-RELATED"/>
    <property type="match status" value="1"/>
</dbReference>
<evidence type="ECO:0000256" key="2">
    <source>
        <dbReference type="ARBA" id="ARBA00007069"/>
    </source>
</evidence>
<feature type="transmembrane region" description="Helical" evidence="8">
    <location>
        <begin position="211"/>
        <end position="235"/>
    </location>
</feature>
<dbReference type="SUPFAM" id="SSF161098">
    <property type="entry name" value="MetI-like"/>
    <property type="match status" value="1"/>
</dbReference>
<dbReference type="KEGG" id="svl:Strvi_5952"/>
<evidence type="ECO:0000256" key="5">
    <source>
        <dbReference type="ARBA" id="ARBA00022692"/>
    </source>
</evidence>
<dbReference type="GO" id="GO:0055085">
    <property type="term" value="P:transmembrane transport"/>
    <property type="evidence" value="ECO:0007669"/>
    <property type="project" value="InterPro"/>
</dbReference>
<feature type="domain" description="ABC transmembrane type-1" evidence="9">
    <location>
        <begin position="72"/>
        <end position="280"/>
    </location>
</feature>
<dbReference type="InterPro" id="IPR000515">
    <property type="entry name" value="MetI-like"/>
</dbReference>
<dbReference type="eggNOG" id="COG0555">
    <property type="taxonomic scope" value="Bacteria"/>
</dbReference>
<feature type="transmembrane region" description="Helical" evidence="8">
    <location>
        <begin position="114"/>
        <end position="132"/>
    </location>
</feature>
<dbReference type="Proteomes" id="UP000008703">
    <property type="component" value="Chromosome"/>
</dbReference>
<dbReference type="eggNOG" id="COG1840">
    <property type="taxonomic scope" value="Bacteria"/>
</dbReference>
<sequence length="441" mass="46778">MASATLSTGAKARPRAAAWAWAWALPPVGLLALVFLYPLALVVQQSVRPDTGGTSVQPYADVFASEAFREALWTTVWLAAASTAGCLVLGFVLALIIAFVPFPGARVAARFIDVFLSFPSFLITLALLFVYGSTGMANGLWTDVTGAGEGPFQFLTTPWGVLLAEITYFTPFVMRPLLAAFSQLDTAQLEAASSLGARAPRIIRQIILPEALPALAAGGSLVLVLCLNEFGIVLFTGAKGVTTLPMLVYGKAILESDQYSTPGVAGDGTAVLIKARHDFGGEKPAMEYLAKLQKNNVGPAASTGKLAPKVDKGELLVANGDVQMNYAQSKSMPNLGIWFPARRSGKPTTFALPYAAGLVTKAPHTANGKKLLDYMLSRTAQNQVSEVGGGFTARKDIKATDANATALSKLMDGVEVFQPDWNDIQKNLPSYIDAWKSATDN</sequence>
<dbReference type="CDD" id="cd06261">
    <property type="entry name" value="TM_PBP2"/>
    <property type="match status" value="1"/>
</dbReference>
<keyword evidence="11" id="KW-1185">Reference proteome</keyword>
<proteinExistence type="inferred from homology"/>
<comment type="subcellular location">
    <subcellularLocation>
        <location evidence="1 8">Cell membrane</location>
        <topology evidence="1 8">Multi-pass membrane protein</topology>
    </subcellularLocation>
</comment>
<dbReference type="PROSITE" id="PS50928">
    <property type="entry name" value="ABC_TM1"/>
    <property type="match status" value="1"/>
</dbReference>
<reference evidence="10" key="1">
    <citation type="submission" date="2011-08" db="EMBL/GenBank/DDBJ databases">
        <title>Complete sequence of chromosome of Streptomyces violaceusniger Tu 4113.</title>
        <authorList>
            <consortium name="US DOE Joint Genome Institute"/>
            <person name="Lucas S."/>
            <person name="Han J."/>
            <person name="Lapidus A."/>
            <person name="Cheng J.-F."/>
            <person name="Goodwin L."/>
            <person name="Pitluck S."/>
            <person name="Peters L."/>
            <person name="Ivanova N."/>
            <person name="Daligault H."/>
            <person name="Detter J.C."/>
            <person name="Han C."/>
            <person name="Tapia R."/>
            <person name="Land M."/>
            <person name="Hauser L."/>
            <person name="Kyrpides N."/>
            <person name="Ivanova N."/>
            <person name="Pagani I."/>
            <person name="Hagen A."/>
            <person name="Katz L."/>
            <person name="Fiedler H.-P."/>
            <person name="Keasling J."/>
            <person name="Fortman J."/>
            <person name="Woyke T."/>
        </authorList>
    </citation>
    <scope>NUCLEOTIDE SEQUENCE [LARGE SCALE GENOMIC DNA]</scope>
    <source>
        <strain evidence="10">Tu 4113</strain>
    </source>
</reference>
<feature type="transmembrane region" description="Helical" evidence="8">
    <location>
        <begin position="20"/>
        <end position="40"/>
    </location>
</feature>
<dbReference type="GO" id="GO:0005886">
    <property type="term" value="C:plasma membrane"/>
    <property type="evidence" value="ECO:0007669"/>
    <property type="project" value="UniProtKB-SubCell"/>
</dbReference>
<dbReference type="Gene3D" id="1.10.3720.10">
    <property type="entry name" value="MetI-like"/>
    <property type="match status" value="1"/>
</dbReference>
<dbReference type="PANTHER" id="PTHR42929">
    <property type="entry name" value="INNER MEMBRANE ABC TRANSPORTER PERMEASE PROTEIN YDCU-RELATED-RELATED"/>
    <property type="match status" value="1"/>
</dbReference>
<dbReference type="AlphaFoldDB" id="G2NVB7"/>
<gene>
    <name evidence="10" type="ORF">Strvi_5952</name>
</gene>
<organism evidence="10 11">
    <name type="scientific">Streptomyces violaceusniger (strain Tu 4113)</name>
    <dbReference type="NCBI Taxonomy" id="653045"/>
    <lineage>
        <taxon>Bacteria</taxon>
        <taxon>Bacillati</taxon>
        <taxon>Actinomycetota</taxon>
        <taxon>Actinomycetes</taxon>
        <taxon>Kitasatosporales</taxon>
        <taxon>Streptomycetaceae</taxon>
        <taxon>Streptomyces</taxon>
        <taxon>Streptomyces violaceusniger group</taxon>
    </lineage>
</organism>
<keyword evidence="3 8" id="KW-0813">Transport</keyword>
<dbReference type="Pfam" id="PF00528">
    <property type="entry name" value="BPD_transp_1"/>
    <property type="match status" value="1"/>
</dbReference>
<keyword evidence="7 8" id="KW-0472">Membrane</keyword>
<dbReference type="Gene3D" id="3.40.190.10">
    <property type="entry name" value="Periplasmic binding protein-like II"/>
    <property type="match status" value="2"/>
</dbReference>
<keyword evidence="6 8" id="KW-1133">Transmembrane helix</keyword>
<dbReference type="RefSeq" id="WP_014058945.1">
    <property type="nucleotide sequence ID" value="NC_015957.1"/>
</dbReference>
<evidence type="ECO:0000313" key="11">
    <source>
        <dbReference type="Proteomes" id="UP000008703"/>
    </source>
</evidence>
<evidence type="ECO:0000313" key="10">
    <source>
        <dbReference type="EMBL" id="AEM85459.1"/>
    </source>
</evidence>
<feature type="transmembrane region" description="Helical" evidence="8">
    <location>
        <begin position="152"/>
        <end position="174"/>
    </location>
</feature>
<evidence type="ECO:0000256" key="7">
    <source>
        <dbReference type="ARBA" id="ARBA00023136"/>
    </source>
</evidence>
<evidence type="ECO:0000256" key="4">
    <source>
        <dbReference type="ARBA" id="ARBA00022475"/>
    </source>
</evidence>
<dbReference type="NCBIfam" id="NF011624">
    <property type="entry name" value="PRK15050.1"/>
    <property type="match status" value="1"/>
</dbReference>